<keyword evidence="5 11" id="KW-0808">Transferase</keyword>
<evidence type="ECO:0000256" key="8">
    <source>
        <dbReference type="ARBA" id="ARBA00023136"/>
    </source>
</evidence>
<dbReference type="PANTHER" id="PTHR12726:SF0">
    <property type="entry name" value="CERAMIDE GLUCOSYLTRANSFERASE"/>
    <property type="match status" value="1"/>
</dbReference>
<evidence type="ECO:0000256" key="6">
    <source>
        <dbReference type="ARBA" id="ARBA00022692"/>
    </source>
</evidence>
<feature type="transmembrane region" description="Helical" evidence="10">
    <location>
        <begin position="306"/>
        <end position="327"/>
    </location>
</feature>
<dbReference type="Gene3D" id="3.90.550.10">
    <property type="entry name" value="Spore Coat Polysaccharide Biosynthesis Protein SpsA, Chain A"/>
    <property type="match status" value="1"/>
</dbReference>
<reference evidence="11 12" key="1">
    <citation type="submission" date="2019-03" db="EMBL/GenBank/DDBJ databases">
        <title>Comparative insights into the high quality Complete genome sequence of highly metal resistant Cupriavidus metallidurans strain BS1 isolated from a gold-copper mine.</title>
        <authorList>
            <person name="Mazhar H.S."/>
            <person name="Rensing C."/>
        </authorList>
    </citation>
    <scope>NUCLEOTIDE SEQUENCE [LARGE SCALE GENOMIC DNA]</scope>
    <source>
        <strain evidence="11 12">BS1</strain>
    </source>
</reference>
<comment type="pathway">
    <text evidence="3">Sphingolipid metabolism.</text>
</comment>
<evidence type="ECO:0000256" key="9">
    <source>
        <dbReference type="SAM" id="MobiDB-lite"/>
    </source>
</evidence>
<feature type="compositionally biased region" description="Polar residues" evidence="9">
    <location>
        <begin position="381"/>
        <end position="392"/>
    </location>
</feature>
<dbReference type="RefSeq" id="WP_017513198.1">
    <property type="nucleotide sequence ID" value="NZ_CP026544.1"/>
</dbReference>
<dbReference type="Proteomes" id="UP000253772">
    <property type="component" value="Chromosome c1"/>
</dbReference>
<evidence type="ECO:0000256" key="10">
    <source>
        <dbReference type="SAM" id="Phobius"/>
    </source>
</evidence>
<evidence type="ECO:0000313" key="11">
    <source>
        <dbReference type="EMBL" id="QBP11356.1"/>
    </source>
</evidence>
<dbReference type="Pfam" id="PF13506">
    <property type="entry name" value="Glyco_transf_21"/>
    <property type="match status" value="1"/>
</dbReference>
<feature type="region of interest" description="Disordered" evidence="9">
    <location>
        <begin position="356"/>
        <end position="392"/>
    </location>
</feature>
<evidence type="ECO:0000256" key="1">
    <source>
        <dbReference type="ARBA" id="ARBA00004141"/>
    </source>
</evidence>
<evidence type="ECO:0000313" key="12">
    <source>
        <dbReference type="Proteomes" id="UP000253772"/>
    </source>
</evidence>
<keyword evidence="7 10" id="KW-1133">Transmembrane helix</keyword>
<comment type="pathway">
    <text evidence="2">Lipid metabolism; sphingolipid metabolism.</text>
</comment>
<dbReference type="NCBIfam" id="TIGR03472">
    <property type="entry name" value="HpnI"/>
    <property type="match status" value="1"/>
</dbReference>
<gene>
    <name evidence="11" type="ORF">DDF84_017185</name>
</gene>
<dbReference type="InterPro" id="IPR029044">
    <property type="entry name" value="Nucleotide-diphossugar_trans"/>
</dbReference>
<keyword evidence="8 10" id="KW-0472">Membrane</keyword>
<dbReference type="GO" id="GO:0006679">
    <property type="term" value="P:glucosylceramide biosynthetic process"/>
    <property type="evidence" value="ECO:0007669"/>
    <property type="project" value="TreeGrafter"/>
</dbReference>
<name>A0A2L0XBG0_9BURK</name>
<proteinExistence type="predicted"/>
<sequence length="392" mass="42654">MSAIWTAAVGQLMVEAATVYAVVAACVSRKRPAQTATPSHLAPVSVLKPLCGAEPHLYENLAGLCRQDYPDYQLVFGVCAYDDPAITVVNRLRKAFPERDIVLIVDARTHGRNPKVSNLINLYRAARHAHLVIADSDIAVPPDYLRRLAGPLSDPHVGVVTCLYRGRPVDGIWSRLGAAFINEWFAPSVRVAHAGGSRRFAFGATIALRRDTLNAIGGFRALANRLADDYWLGELTRQSGWKTVLSDVVVETDVTETSLRALWRHELRWLRTIRSLNASGFFFTFLTCTWPMLVLGCLLAPHLPVLAIALVGALARSVTAGSIGAALRAPLRDALLLVEWAAALGGGRVHWRGHVMTTTDAPPTHSTPQPGSRPALPKPLYSTTPHAQDSPR</sequence>
<keyword evidence="6 10" id="KW-0812">Transmembrane</keyword>
<evidence type="ECO:0000256" key="4">
    <source>
        <dbReference type="ARBA" id="ARBA00022676"/>
    </source>
</evidence>
<accession>A0A2L0XBG0</accession>
<evidence type="ECO:0000256" key="7">
    <source>
        <dbReference type="ARBA" id="ARBA00022989"/>
    </source>
</evidence>
<organism evidence="11 12">
    <name type="scientific">Cupriavidus metallidurans</name>
    <dbReference type="NCBI Taxonomy" id="119219"/>
    <lineage>
        <taxon>Bacteria</taxon>
        <taxon>Pseudomonadati</taxon>
        <taxon>Pseudomonadota</taxon>
        <taxon>Betaproteobacteria</taxon>
        <taxon>Burkholderiales</taxon>
        <taxon>Burkholderiaceae</taxon>
        <taxon>Cupriavidus</taxon>
    </lineage>
</organism>
<dbReference type="OrthoDB" id="9814255at2"/>
<dbReference type="GO" id="GO:0008120">
    <property type="term" value="F:ceramide glucosyltransferase activity"/>
    <property type="evidence" value="ECO:0007669"/>
    <property type="project" value="TreeGrafter"/>
</dbReference>
<comment type="subcellular location">
    <subcellularLocation>
        <location evidence="1">Membrane</location>
        <topology evidence="1">Multi-pass membrane protein</topology>
    </subcellularLocation>
</comment>
<dbReference type="AlphaFoldDB" id="A0A2L0XBG0"/>
<feature type="compositionally biased region" description="Polar residues" evidence="9">
    <location>
        <begin position="356"/>
        <end position="370"/>
    </location>
</feature>
<evidence type="ECO:0000256" key="5">
    <source>
        <dbReference type="ARBA" id="ARBA00022679"/>
    </source>
</evidence>
<dbReference type="SUPFAM" id="SSF53448">
    <property type="entry name" value="Nucleotide-diphospho-sugar transferases"/>
    <property type="match status" value="1"/>
</dbReference>
<dbReference type="InterPro" id="IPR017835">
    <property type="entry name" value="Hopen-assoc_HpnI"/>
</dbReference>
<dbReference type="PANTHER" id="PTHR12726">
    <property type="entry name" value="CERAMIDE GLUCOSYLTRANSFERASE"/>
    <property type="match status" value="1"/>
</dbReference>
<feature type="transmembrane region" description="Helical" evidence="10">
    <location>
        <begin position="280"/>
        <end position="299"/>
    </location>
</feature>
<dbReference type="GO" id="GO:0016020">
    <property type="term" value="C:membrane"/>
    <property type="evidence" value="ECO:0007669"/>
    <property type="project" value="UniProtKB-SubCell"/>
</dbReference>
<evidence type="ECO:0000256" key="3">
    <source>
        <dbReference type="ARBA" id="ARBA00004991"/>
    </source>
</evidence>
<dbReference type="EMBL" id="CP037900">
    <property type="protein sequence ID" value="QBP11356.1"/>
    <property type="molecule type" value="Genomic_DNA"/>
</dbReference>
<protein>
    <submittedName>
        <fullName evidence="11">Glycosyltransferase</fullName>
    </submittedName>
</protein>
<dbReference type="InterPro" id="IPR025993">
    <property type="entry name" value="Ceramide_glucosylTrfase"/>
</dbReference>
<dbReference type="CDD" id="cd02520">
    <property type="entry name" value="Glucosylceramide_synthase"/>
    <property type="match status" value="1"/>
</dbReference>
<evidence type="ECO:0000256" key="2">
    <source>
        <dbReference type="ARBA" id="ARBA00004760"/>
    </source>
</evidence>
<keyword evidence="4" id="KW-0328">Glycosyltransferase</keyword>